<feature type="transmembrane region" description="Helical" evidence="1">
    <location>
        <begin position="181"/>
        <end position="206"/>
    </location>
</feature>
<name>A0A0A8YG85_ARUDO</name>
<sequence>MILLLGKCRCLVMLLLTSLYLIFTMPPPLALSPLLMILLSSPLHQRLPHPCRYHLLHQHHHHHPHNLHHELHQHHLLLHRGLLILFVFTILIVLGFPLLLILHPSNLYYPTLLYKYLLLCHMSRMLSFPLRLRLIPLSHLAINFVIVPRGLVNLRTALAFLDLGNLLASEMILPLRLRSLLLRLFLLLSLARIVRLLLILSGSLLWPRRSMPFNAPVLGILFLYVLMLGLSLVNGSTRSRLGLMVPLSGTRLVLLLVVSSRSMAVAMMRHLLPLLT</sequence>
<feature type="transmembrane region" description="Helical" evidence="1">
    <location>
        <begin position="213"/>
        <end position="232"/>
    </location>
</feature>
<keyword evidence="1" id="KW-0812">Transmembrane</keyword>
<accession>A0A0A8YG85</accession>
<evidence type="ECO:0000256" key="1">
    <source>
        <dbReference type="SAM" id="Phobius"/>
    </source>
</evidence>
<organism evidence="2">
    <name type="scientific">Arundo donax</name>
    <name type="common">Giant reed</name>
    <name type="synonym">Donax arundinaceus</name>
    <dbReference type="NCBI Taxonomy" id="35708"/>
    <lineage>
        <taxon>Eukaryota</taxon>
        <taxon>Viridiplantae</taxon>
        <taxon>Streptophyta</taxon>
        <taxon>Embryophyta</taxon>
        <taxon>Tracheophyta</taxon>
        <taxon>Spermatophyta</taxon>
        <taxon>Magnoliopsida</taxon>
        <taxon>Liliopsida</taxon>
        <taxon>Poales</taxon>
        <taxon>Poaceae</taxon>
        <taxon>PACMAD clade</taxon>
        <taxon>Arundinoideae</taxon>
        <taxon>Arundineae</taxon>
        <taxon>Arundo</taxon>
    </lineage>
</organism>
<keyword evidence="1" id="KW-0472">Membrane</keyword>
<reference evidence="2" key="1">
    <citation type="submission" date="2014-09" db="EMBL/GenBank/DDBJ databases">
        <authorList>
            <person name="Magalhaes I.L.F."/>
            <person name="Oliveira U."/>
            <person name="Santos F.R."/>
            <person name="Vidigal T.H.D.A."/>
            <person name="Brescovit A.D."/>
            <person name="Santos A.J."/>
        </authorList>
    </citation>
    <scope>NUCLEOTIDE SEQUENCE</scope>
    <source>
        <tissue evidence="2">Shoot tissue taken approximately 20 cm above the soil surface</tissue>
    </source>
</reference>
<feature type="transmembrane region" description="Helical" evidence="1">
    <location>
        <begin position="252"/>
        <end position="272"/>
    </location>
</feature>
<protein>
    <submittedName>
        <fullName evidence="2">Uncharacterized protein</fullName>
    </submittedName>
</protein>
<dbReference type="EMBL" id="GBRH01273610">
    <property type="protein sequence ID" value="JAD24285.1"/>
    <property type="molecule type" value="Transcribed_RNA"/>
</dbReference>
<dbReference type="AlphaFoldDB" id="A0A0A8YG85"/>
<proteinExistence type="predicted"/>
<keyword evidence="1" id="KW-1133">Transmembrane helix</keyword>
<feature type="transmembrane region" description="Helical" evidence="1">
    <location>
        <begin position="82"/>
        <end position="102"/>
    </location>
</feature>
<evidence type="ECO:0000313" key="2">
    <source>
        <dbReference type="EMBL" id="JAD24285.1"/>
    </source>
</evidence>
<feature type="transmembrane region" description="Helical" evidence="1">
    <location>
        <begin position="12"/>
        <end position="39"/>
    </location>
</feature>
<reference evidence="2" key="2">
    <citation type="journal article" date="2015" name="Data Brief">
        <title>Shoot transcriptome of the giant reed, Arundo donax.</title>
        <authorList>
            <person name="Barrero R.A."/>
            <person name="Guerrero F.D."/>
            <person name="Moolhuijzen P."/>
            <person name="Goolsby J.A."/>
            <person name="Tidwell J."/>
            <person name="Bellgard S.E."/>
            <person name="Bellgard M.I."/>
        </authorList>
    </citation>
    <scope>NUCLEOTIDE SEQUENCE</scope>
    <source>
        <tissue evidence="2">Shoot tissue taken approximately 20 cm above the soil surface</tissue>
    </source>
</reference>